<proteinExistence type="predicted"/>
<organism evidence="2 3">
    <name type="scientific">Nonomuraea mesophila</name>
    <dbReference type="NCBI Taxonomy" id="2530382"/>
    <lineage>
        <taxon>Bacteria</taxon>
        <taxon>Bacillati</taxon>
        <taxon>Actinomycetota</taxon>
        <taxon>Actinomycetes</taxon>
        <taxon>Streptosporangiales</taxon>
        <taxon>Streptosporangiaceae</taxon>
        <taxon>Nonomuraea</taxon>
    </lineage>
</organism>
<dbReference type="Proteomes" id="UP000295136">
    <property type="component" value="Unassembled WGS sequence"/>
</dbReference>
<feature type="chain" id="PRO_5038927634" evidence="1">
    <location>
        <begin position="25"/>
        <end position="173"/>
    </location>
</feature>
<evidence type="ECO:0000256" key="1">
    <source>
        <dbReference type="SAM" id="SignalP"/>
    </source>
</evidence>
<feature type="signal peptide" evidence="1">
    <location>
        <begin position="1"/>
        <end position="24"/>
    </location>
</feature>
<reference evidence="2 3" key="1">
    <citation type="submission" date="2019-03" db="EMBL/GenBank/DDBJ databases">
        <title>Draft genome sequences of novel Actinobacteria.</title>
        <authorList>
            <person name="Sahin N."/>
            <person name="Ay H."/>
            <person name="Saygin H."/>
        </authorList>
    </citation>
    <scope>NUCLEOTIDE SEQUENCE [LARGE SCALE GENOMIC DNA]</scope>
    <source>
        <strain evidence="2 3">6K102</strain>
    </source>
</reference>
<protein>
    <submittedName>
        <fullName evidence="2">Uncharacterized protein</fullName>
    </submittedName>
</protein>
<keyword evidence="3" id="KW-1185">Reference proteome</keyword>
<dbReference type="EMBL" id="SMLD01000221">
    <property type="protein sequence ID" value="TDE27162.1"/>
    <property type="molecule type" value="Genomic_DNA"/>
</dbReference>
<name>A0A4R5E818_9ACTN</name>
<accession>A0A4R5E818</accession>
<dbReference type="RefSeq" id="WP_132640434.1">
    <property type="nucleotide sequence ID" value="NZ_SMLD01000221.1"/>
</dbReference>
<gene>
    <name evidence="2" type="ORF">E1295_43390</name>
</gene>
<evidence type="ECO:0000313" key="3">
    <source>
        <dbReference type="Proteomes" id="UP000295136"/>
    </source>
</evidence>
<keyword evidence="1" id="KW-0732">Signal</keyword>
<evidence type="ECO:0000313" key="2">
    <source>
        <dbReference type="EMBL" id="TDE27162.1"/>
    </source>
</evidence>
<sequence>MARMVRGLTVVTAALASMAVSAIAAPGASADEPTLPKPPRYVYDVKITSTTTGSRDTSKLLATCSAGVGGTCSISRTFEVTRTIQVSLGVSRNFVASEINFSSAKSKSVRATCNSPKFTSSSQLYRAYPGGTRRWYTITRKLYVGDKVKETRKTGPHMAFDPKGVSCVLGSKR</sequence>
<comment type="caution">
    <text evidence="2">The sequence shown here is derived from an EMBL/GenBank/DDBJ whole genome shotgun (WGS) entry which is preliminary data.</text>
</comment>
<dbReference type="AlphaFoldDB" id="A0A4R5E818"/>